<sequence length="472" mass="52691">MAKILVIDDDVDICLMLCDVVEVIGHQAEYAKTLGKGVDMVLAGEYDVVLLDVNMPDGNGLEALQTIRSVARPPEVIIITGVGDPDSAELAIRNGAWDYIQKPLSSQKIILRLKRVLQYNDSLKSSSARAWAFSRQGIVGDSSKLNTCLDEIATASSSNGNVIILGETGTGKELLARTLHANSRRKEHKFVVVDCASLTETLVKSTLFGHERGAFTGADRSMEGLVKQADGGTLFLDEVGELSLESQKVFLRVLQEHSFRPIGGKSEVESDFRLISATHRDVDKMVCEKQFRQDLFYRLCAITIEVPPLRERPEDIEQLVTYFTNNLCRRYSIPPKEISPDFLEALYGYLWPGNVRELYNVVEAAVSTSNLEQQLCSQHLPTNIRIHAVRSSIKKDNDSGAGSTPDWPAVELPPFKQYRDGIRERAEKQYLGRLMEISRGSIKEACRISRLGRTHLYALLKKYNISKTGWSE</sequence>
<dbReference type="CDD" id="cd00009">
    <property type="entry name" value="AAA"/>
    <property type="match status" value="1"/>
</dbReference>
<keyword evidence="10" id="KW-1185">Reference proteome</keyword>
<dbReference type="GO" id="GO:0003677">
    <property type="term" value="F:DNA binding"/>
    <property type="evidence" value="ECO:0007669"/>
    <property type="project" value="UniProtKB-KW"/>
</dbReference>
<evidence type="ECO:0000256" key="3">
    <source>
        <dbReference type="ARBA" id="ARBA00023015"/>
    </source>
</evidence>
<keyword evidence="3" id="KW-0805">Transcription regulation</keyword>
<keyword evidence="6" id="KW-0597">Phosphoprotein</keyword>
<dbReference type="PROSITE" id="PS00675">
    <property type="entry name" value="SIGMA54_INTERACT_1"/>
    <property type="match status" value="1"/>
</dbReference>
<dbReference type="Proteomes" id="UP000199073">
    <property type="component" value="Unassembled WGS sequence"/>
</dbReference>
<name>A0A1H0VU14_9BACT</name>
<dbReference type="GO" id="GO:0006355">
    <property type="term" value="P:regulation of DNA-templated transcription"/>
    <property type="evidence" value="ECO:0007669"/>
    <property type="project" value="InterPro"/>
</dbReference>
<dbReference type="InterPro" id="IPR025943">
    <property type="entry name" value="Sigma_54_int_dom_ATP-bd_2"/>
</dbReference>
<evidence type="ECO:0000259" key="8">
    <source>
        <dbReference type="PROSITE" id="PS50110"/>
    </source>
</evidence>
<proteinExistence type="predicted"/>
<gene>
    <name evidence="9" type="ORF">SAMN05660330_04245</name>
</gene>
<evidence type="ECO:0000313" key="10">
    <source>
        <dbReference type="Proteomes" id="UP000199073"/>
    </source>
</evidence>
<keyword evidence="1" id="KW-0547">Nucleotide-binding</keyword>
<dbReference type="SMART" id="SM00448">
    <property type="entry name" value="REC"/>
    <property type="match status" value="1"/>
</dbReference>
<dbReference type="AlphaFoldDB" id="A0A1H0VU14"/>
<dbReference type="Gene3D" id="3.40.50.300">
    <property type="entry name" value="P-loop containing nucleotide triphosphate hydrolases"/>
    <property type="match status" value="1"/>
</dbReference>
<dbReference type="GO" id="GO:0005524">
    <property type="term" value="F:ATP binding"/>
    <property type="evidence" value="ECO:0007669"/>
    <property type="project" value="UniProtKB-KW"/>
</dbReference>
<reference evidence="9 10" key="1">
    <citation type="submission" date="2016-10" db="EMBL/GenBank/DDBJ databases">
        <authorList>
            <person name="de Groot N.N."/>
        </authorList>
    </citation>
    <scope>NUCLEOTIDE SEQUENCE [LARGE SCALE GENOMIC DNA]</scope>
    <source>
        <strain evidence="9 10">DSM 12130</strain>
    </source>
</reference>
<dbReference type="CDD" id="cd00156">
    <property type="entry name" value="REC"/>
    <property type="match status" value="1"/>
</dbReference>
<dbReference type="GO" id="GO:0000160">
    <property type="term" value="P:phosphorelay signal transduction system"/>
    <property type="evidence" value="ECO:0007669"/>
    <property type="project" value="InterPro"/>
</dbReference>
<evidence type="ECO:0000256" key="2">
    <source>
        <dbReference type="ARBA" id="ARBA00022840"/>
    </source>
</evidence>
<protein>
    <submittedName>
        <fullName evidence="9">Two-component system, NtrC family, response regulator</fullName>
    </submittedName>
</protein>
<evidence type="ECO:0000256" key="5">
    <source>
        <dbReference type="ARBA" id="ARBA00023163"/>
    </source>
</evidence>
<dbReference type="RefSeq" id="WP_092226133.1">
    <property type="nucleotide sequence ID" value="NZ_FNJI01000066.1"/>
</dbReference>
<dbReference type="Pfam" id="PF25601">
    <property type="entry name" value="AAA_lid_14"/>
    <property type="match status" value="1"/>
</dbReference>
<dbReference type="Gene3D" id="1.10.10.60">
    <property type="entry name" value="Homeodomain-like"/>
    <property type="match status" value="1"/>
</dbReference>
<dbReference type="InterPro" id="IPR025944">
    <property type="entry name" value="Sigma_54_int_dom_CS"/>
</dbReference>
<dbReference type="InterPro" id="IPR003593">
    <property type="entry name" value="AAA+_ATPase"/>
</dbReference>
<dbReference type="Gene3D" id="3.40.50.2300">
    <property type="match status" value="1"/>
</dbReference>
<dbReference type="SUPFAM" id="SSF52540">
    <property type="entry name" value="P-loop containing nucleoside triphosphate hydrolases"/>
    <property type="match status" value="1"/>
</dbReference>
<dbReference type="InterPro" id="IPR001789">
    <property type="entry name" value="Sig_transdc_resp-reg_receiver"/>
</dbReference>
<evidence type="ECO:0000256" key="6">
    <source>
        <dbReference type="PROSITE-ProRule" id="PRU00169"/>
    </source>
</evidence>
<dbReference type="PROSITE" id="PS00676">
    <property type="entry name" value="SIGMA54_INTERACT_2"/>
    <property type="match status" value="1"/>
</dbReference>
<dbReference type="PANTHER" id="PTHR32071">
    <property type="entry name" value="TRANSCRIPTIONAL REGULATORY PROTEIN"/>
    <property type="match status" value="1"/>
</dbReference>
<dbReference type="InterPro" id="IPR002078">
    <property type="entry name" value="Sigma_54_int"/>
</dbReference>
<dbReference type="SMART" id="SM00382">
    <property type="entry name" value="AAA"/>
    <property type="match status" value="1"/>
</dbReference>
<dbReference type="FunFam" id="3.40.50.300:FF:000006">
    <property type="entry name" value="DNA-binding transcriptional regulator NtrC"/>
    <property type="match status" value="1"/>
</dbReference>
<keyword evidence="5" id="KW-0804">Transcription</keyword>
<dbReference type="STRING" id="91360.SAMN05660330_04245"/>
<evidence type="ECO:0000313" key="9">
    <source>
        <dbReference type="EMBL" id="SDP82069.1"/>
    </source>
</evidence>
<accession>A0A1H0VU14</accession>
<dbReference type="InterPro" id="IPR027417">
    <property type="entry name" value="P-loop_NTPase"/>
</dbReference>
<dbReference type="InterPro" id="IPR011006">
    <property type="entry name" value="CheY-like_superfamily"/>
</dbReference>
<dbReference type="Pfam" id="PF00158">
    <property type="entry name" value="Sigma54_activat"/>
    <property type="match status" value="1"/>
</dbReference>
<dbReference type="SUPFAM" id="SSF46689">
    <property type="entry name" value="Homeodomain-like"/>
    <property type="match status" value="1"/>
</dbReference>
<evidence type="ECO:0000256" key="1">
    <source>
        <dbReference type="ARBA" id="ARBA00022741"/>
    </source>
</evidence>
<dbReference type="InterPro" id="IPR058031">
    <property type="entry name" value="AAA_lid_NorR"/>
</dbReference>
<dbReference type="OrthoDB" id="9763792at2"/>
<keyword evidence="4" id="KW-0238">DNA-binding</keyword>
<feature type="domain" description="Sigma-54 factor interaction" evidence="7">
    <location>
        <begin position="138"/>
        <end position="367"/>
    </location>
</feature>
<dbReference type="PROSITE" id="PS00688">
    <property type="entry name" value="SIGMA54_INTERACT_3"/>
    <property type="match status" value="1"/>
</dbReference>
<feature type="domain" description="Response regulatory" evidence="8">
    <location>
        <begin position="3"/>
        <end position="117"/>
    </location>
</feature>
<dbReference type="PROSITE" id="PS50110">
    <property type="entry name" value="RESPONSE_REGULATORY"/>
    <property type="match status" value="1"/>
</dbReference>
<dbReference type="SUPFAM" id="SSF52172">
    <property type="entry name" value="CheY-like"/>
    <property type="match status" value="1"/>
</dbReference>
<dbReference type="InterPro" id="IPR025662">
    <property type="entry name" value="Sigma_54_int_dom_ATP-bd_1"/>
</dbReference>
<feature type="modified residue" description="4-aspartylphosphate" evidence="6">
    <location>
        <position position="52"/>
    </location>
</feature>
<dbReference type="Pfam" id="PF00072">
    <property type="entry name" value="Response_reg"/>
    <property type="match status" value="1"/>
</dbReference>
<keyword evidence="2" id="KW-0067">ATP-binding</keyword>
<dbReference type="PROSITE" id="PS50045">
    <property type="entry name" value="SIGMA54_INTERACT_4"/>
    <property type="match status" value="1"/>
</dbReference>
<evidence type="ECO:0000256" key="4">
    <source>
        <dbReference type="ARBA" id="ARBA00023125"/>
    </source>
</evidence>
<dbReference type="Gene3D" id="1.10.8.60">
    <property type="match status" value="1"/>
</dbReference>
<evidence type="ECO:0000259" key="7">
    <source>
        <dbReference type="PROSITE" id="PS50045"/>
    </source>
</evidence>
<dbReference type="PANTHER" id="PTHR32071:SF113">
    <property type="entry name" value="ALGINATE BIOSYNTHESIS TRANSCRIPTIONAL REGULATORY PROTEIN ALGB"/>
    <property type="match status" value="1"/>
</dbReference>
<organism evidence="9 10">
    <name type="scientific">Desulforhopalus singaporensis</name>
    <dbReference type="NCBI Taxonomy" id="91360"/>
    <lineage>
        <taxon>Bacteria</taxon>
        <taxon>Pseudomonadati</taxon>
        <taxon>Thermodesulfobacteriota</taxon>
        <taxon>Desulfobulbia</taxon>
        <taxon>Desulfobulbales</taxon>
        <taxon>Desulfocapsaceae</taxon>
        <taxon>Desulforhopalus</taxon>
    </lineage>
</organism>
<dbReference type="InterPro" id="IPR009057">
    <property type="entry name" value="Homeodomain-like_sf"/>
</dbReference>
<dbReference type="EMBL" id="FNJI01000066">
    <property type="protein sequence ID" value="SDP82069.1"/>
    <property type="molecule type" value="Genomic_DNA"/>
</dbReference>